<dbReference type="EMBL" id="AODF01000076">
    <property type="protein sequence ID" value="EUJ23260.1"/>
    <property type="molecule type" value="Genomic_DNA"/>
</dbReference>
<protein>
    <recommendedName>
        <fullName evidence="3">Phage protein</fullName>
    </recommendedName>
</protein>
<dbReference type="RefSeq" id="WP_036098719.1">
    <property type="nucleotide sequence ID" value="NZ_AODF01000076.1"/>
</dbReference>
<reference evidence="1 2" key="1">
    <citation type="journal article" date="2014" name="Int. J. Syst. Evol. Microbiol.">
        <title>Listeria floridensis sp. nov., Listeria aquatica sp. nov., Listeria cornellensis sp. nov., Listeria riparia sp. nov. and Listeria grandensis sp. nov., from agricultural and natural environments.</title>
        <authorList>
            <person name="den Bakker H.C."/>
            <person name="Warchocki S."/>
            <person name="Wright E.M."/>
            <person name="Allred A.F."/>
            <person name="Ahlstrom C."/>
            <person name="Manuel C.S."/>
            <person name="Stasiewicz M.J."/>
            <person name="Burrell A."/>
            <person name="Roof S."/>
            <person name="Strawn L."/>
            <person name="Fortes E.D."/>
            <person name="Nightingale K.K."/>
            <person name="Kephart D."/>
            <person name="Wiedmann M."/>
        </authorList>
    </citation>
    <scope>NUCLEOTIDE SEQUENCE [LARGE SCALE GENOMIC DNA]</scope>
    <source>
        <strain evidence="1 2">FSL S10-1187</strain>
    </source>
</reference>
<accession>A0ABN0RB23</accession>
<gene>
    <name evidence="1" type="ORF">MFLO_16110</name>
</gene>
<organism evidence="1 2">
    <name type="scientific">Listeria floridensis FSL S10-1187</name>
    <dbReference type="NCBI Taxonomy" id="1265817"/>
    <lineage>
        <taxon>Bacteria</taxon>
        <taxon>Bacillati</taxon>
        <taxon>Bacillota</taxon>
        <taxon>Bacilli</taxon>
        <taxon>Bacillales</taxon>
        <taxon>Listeriaceae</taxon>
        <taxon>Listeria</taxon>
    </lineage>
</organism>
<dbReference type="Pfam" id="PF12363">
    <property type="entry name" value="Phage_TAC_12"/>
    <property type="match status" value="1"/>
</dbReference>
<evidence type="ECO:0000313" key="2">
    <source>
        <dbReference type="Proteomes" id="UP000019249"/>
    </source>
</evidence>
<keyword evidence="2" id="KW-1185">Reference proteome</keyword>
<dbReference type="InterPro" id="IPR024410">
    <property type="entry name" value="Phage_TAC_12"/>
</dbReference>
<proteinExistence type="predicted"/>
<name>A0ABN0RB23_9LIST</name>
<dbReference type="Proteomes" id="UP000019249">
    <property type="component" value="Unassembled WGS sequence"/>
</dbReference>
<comment type="caution">
    <text evidence="1">The sequence shown here is derived from an EMBL/GenBank/DDBJ whole genome shotgun (WGS) entry which is preliminary data.</text>
</comment>
<sequence>MTKKTNRVTFALNEKEYELKLTFDAINYMNSIEDGGALALIGKVMMGDLGVYTHIVYAGLLHTGEGISYNTVKAEINNKIEAGEIDLDKILHDGNALVANSFFFKKTVDKLMKNEDAKQAMDQLLN</sequence>
<evidence type="ECO:0000313" key="1">
    <source>
        <dbReference type="EMBL" id="EUJ23260.1"/>
    </source>
</evidence>
<evidence type="ECO:0008006" key="3">
    <source>
        <dbReference type="Google" id="ProtNLM"/>
    </source>
</evidence>